<comment type="caution">
    <text evidence="3">The sequence shown here is derived from an EMBL/GenBank/DDBJ whole genome shotgun (WGS) entry which is preliminary data.</text>
</comment>
<dbReference type="InterPro" id="IPR056948">
    <property type="entry name" value="PNGaseA_N"/>
</dbReference>
<dbReference type="Pfam" id="PF12222">
    <property type="entry name" value="PNGaseA"/>
    <property type="match status" value="1"/>
</dbReference>
<feature type="domain" description="Peptide N-acetyl-beta-D-glucosaminyl asparaginase amidase A N-terminal" evidence="2">
    <location>
        <begin position="77"/>
        <end position="164"/>
    </location>
</feature>
<dbReference type="EMBL" id="JACGWL010000016">
    <property type="protein sequence ID" value="KAK4385304.1"/>
    <property type="molecule type" value="Genomic_DNA"/>
</dbReference>
<evidence type="ECO:0000259" key="2">
    <source>
        <dbReference type="Pfam" id="PF12222"/>
    </source>
</evidence>
<evidence type="ECO:0000313" key="4">
    <source>
        <dbReference type="Proteomes" id="UP001289374"/>
    </source>
</evidence>
<reference evidence="3" key="2">
    <citation type="journal article" date="2024" name="Plant">
        <title>Genomic evolution and insights into agronomic trait innovations of Sesamum species.</title>
        <authorList>
            <person name="Miao H."/>
            <person name="Wang L."/>
            <person name="Qu L."/>
            <person name="Liu H."/>
            <person name="Sun Y."/>
            <person name="Le M."/>
            <person name="Wang Q."/>
            <person name="Wei S."/>
            <person name="Zheng Y."/>
            <person name="Lin W."/>
            <person name="Duan Y."/>
            <person name="Cao H."/>
            <person name="Xiong S."/>
            <person name="Wang X."/>
            <person name="Wei L."/>
            <person name="Li C."/>
            <person name="Ma Q."/>
            <person name="Ju M."/>
            <person name="Zhao R."/>
            <person name="Li G."/>
            <person name="Mu C."/>
            <person name="Tian Q."/>
            <person name="Mei H."/>
            <person name="Zhang T."/>
            <person name="Gao T."/>
            <person name="Zhang H."/>
        </authorList>
    </citation>
    <scope>NUCLEOTIDE SEQUENCE</scope>
    <source>
        <strain evidence="3">K16</strain>
    </source>
</reference>
<feature type="region of interest" description="Disordered" evidence="1">
    <location>
        <begin position="197"/>
        <end position="219"/>
    </location>
</feature>
<sequence length="219" mass="24244">MDPSTTASLPYGFPRQLLRTSNPASLRRRCVYGMFRRTSLDTLSLLRQSNLTLSCYAPERRHTRRLHRFTAVNRLFFTNSIPAHDTYFESNGLPKTGSNGAYREVLVKLDDDIIGSVVPFPVIFGGGINPLFWEPVASIGAFDLPSYEFDLTPFLGLLLDGGKVQAGAIKFENPSSCLERESNFRQLDGEFEIQAKKGTNSRGGCTHPPGISPPPCSLN</sequence>
<protein>
    <submittedName>
        <fullName evidence="3">Peptide-N4-(N-acetyl-beta-glucosaminyl)asparagine amidase A</fullName>
    </submittedName>
</protein>
<dbReference type="AlphaFoldDB" id="A0AAE1W238"/>
<evidence type="ECO:0000256" key="1">
    <source>
        <dbReference type="SAM" id="MobiDB-lite"/>
    </source>
</evidence>
<feature type="compositionally biased region" description="Pro residues" evidence="1">
    <location>
        <begin position="210"/>
        <end position="219"/>
    </location>
</feature>
<proteinExistence type="predicted"/>
<name>A0AAE1W238_9LAMI</name>
<dbReference type="InterPro" id="IPR021102">
    <property type="entry name" value="PNGase_A"/>
</dbReference>
<reference evidence="3" key="1">
    <citation type="submission" date="2020-06" db="EMBL/GenBank/DDBJ databases">
        <authorList>
            <person name="Li T."/>
            <person name="Hu X."/>
            <person name="Zhang T."/>
            <person name="Song X."/>
            <person name="Zhang H."/>
            <person name="Dai N."/>
            <person name="Sheng W."/>
            <person name="Hou X."/>
            <person name="Wei L."/>
        </authorList>
    </citation>
    <scope>NUCLEOTIDE SEQUENCE</scope>
    <source>
        <strain evidence="3">K16</strain>
        <tissue evidence="3">Leaf</tissue>
    </source>
</reference>
<organism evidence="3 4">
    <name type="scientific">Sesamum angolense</name>
    <dbReference type="NCBI Taxonomy" id="2727404"/>
    <lineage>
        <taxon>Eukaryota</taxon>
        <taxon>Viridiplantae</taxon>
        <taxon>Streptophyta</taxon>
        <taxon>Embryophyta</taxon>
        <taxon>Tracheophyta</taxon>
        <taxon>Spermatophyta</taxon>
        <taxon>Magnoliopsida</taxon>
        <taxon>eudicotyledons</taxon>
        <taxon>Gunneridae</taxon>
        <taxon>Pentapetalae</taxon>
        <taxon>asterids</taxon>
        <taxon>lamiids</taxon>
        <taxon>Lamiales</taxon>
        <taxon>Pedaliaceae</taxon>
        <taxon>Sesamum</taxon>
    </lineage>
</organism>
<evidence type="ECO:0000313" key="3">
    <source>
        <dbReference type="EMBL" id="KAK4385304.1"/>
    </source>
</evidence>
<accession>A0AAE1W238</accession>
<dbReference type="PANTHER" id="PTHR31104">
    <property type="entry name" value="PEPTIDE-N4-(N-ACETYL-BETA-GLUCOSAMINYL)ASPARAGINE AMIDASE A PROTEIN"/>
    <property type="match status" value="1"/>
</dbReference>
<keyword evidence="4" id="KW-1185">Reference proteome</keyword>
<dbReference type="Proteomes" id="UP001289374">
    <property type="component" value="Unassembled WGS sequence"/>
</dbReference>
<gene>
    <name evidence="3" type="ORF">Sango_2654400</name>
</gene>